<evidence type="ECO:0000313" key="2">
    <source>
        <dbReference type="EMBL" id="KAF3566900.1"/>
    </source>
</evidence>
<proteinExistence type="predicted"/>
<name>A0ABQ7D5Y1_BRACR</name>
<feature type="compositionally biased region" description="Low complexity" evidence="1">
    <location>
        <begin position="68"/>
        <end position="85"/>
    </location>
</feature>
<feature type="region of interest" description="Disordered" evidence="1">
    <location>
        <begin position="1"/>
        <end position="101"/>
    </location>
</feature>
<evidence type="ECO:0000256" key="1">
    <source>
        <dbReference type="SAM" id="MobiDB-lite"/>
    </source>
</evidence>
<keyword evidence="3" id="KW-1185">Reference proteome</keyword>
<accession>A0ABQ7D5Y1</accession>
<evidence type="ECO:0000313" key="3">
    <source>
        <dbReference type="Proteomes" id="UP000266723"/>
    </source>
</evidence>
<dbReference type="Proteomes" id="UP000266723">
    <property type="component" value="Unassembled WGS sequence"/>
</dbReference>
<protein>
    <submittedName>
        <fullName evidence="2">Uncharacterized protein</fullName>
    </submittedName>
</protein>
<dbReference type="EMBL" id="QGKV02000759">
    <property type="protein sequence ID" value="KAF3566900.1"/>
    <property type="molecule type" value="Genomic_DNA"/>
</dbReference>
<comment type="caution">
    <text evidence="2">The sequence shown here is derived from an EMBL/GenBank/DDBJ whole genome shotgun (WGS) entry which is preliminary data.</text>
</comment>
<gene>
    <name evidence="2" type="ORF">DY000_02019056</name>
</gene>
<reference evidence="2 3" key="1">
    <citation type="journal article" date="2020" name="BMC Genomics">
        <title>Intraspecific diversification of the crop wild relative Brassica cretica Lam. using demographic model selection.</title>
        <authorList>
            <person name="Kioukis A."/>
            <person name="Michalopoulou V.A."/>
            <person name="Briers L."/>
            <person name="Pirintsos S."/>
            <person name="Studholme D.J."/>
            <person name="Pavlidis P."/>
            <person name="Sarris P.F."/>
        </authorList>
    </citation>
    <scope>NUCLEOTIDE SEQUENCE [LARGE SCALE GENOMIC DNA]</scope>
    <source>
        <strain evidence="3">cv. PFS-1207/04</strain>
    </source>
</reference>
<feature type="compositionally biased region" description="Polar residues" evidence="1">
    <location>
        <begin position="19"/>
        <end position="33"/>
    </location>
</feature>
<organism evidence="2 3">
    <name type="scientific">Brassica cretica</name>
    <name type="common">Mustard</name>
    <dbReference type="NCBI Taxonomy" id="69181"/>
    <lineage>
        <taxon>Eukaryota</taxon>
        <taxon>Viridiplantae</taxon>
        <taxon>Streptophyta</taxon>
        <taxon>Embryophyta</taxon>
        <taxon>Tracheophyta</taxon>
        <taxon>Spermatophyta</taxon>
        <taxon>Magnoliopsida</taxon>
        <taxon>eudicotyledons</taxon>
        <taxon>Gunneridae</taxon>
        <taxon>Pentapetalae</taxon>
        <taxon>rosids</taxon>
        <taxon>malvids</taxon>
        <taxon>Brassicales</taxon>
        <taxon>Brassicaceae</taxon>
        <taxon>Brassiceae</taxon>
        <taxon>Brassica</taxon>
    </lineage>
</organism>
<sequence>MLKVETSFTKMGLEEPNQKPFQTCEHSTSTICQAENKERDKRGGPATSSSAVVPLIEHNASDNPATGETNNSSQSSASQNKETSSGYPPSIQFGTLPPTGVPNILEDLSTFSDPITMKNVTSSFSAVVLRKQSL</sequence>